<evidence type="ECO:0000256" key="1">
    <source>
        <dbReference type="ARBA" id="ARBA00004651"/>
    </source>
</evidence>
<evidence type="ECO:0000313" key="11">
    <source>
        <dbReference type="Proteomes" id="UP000721844"/>
    </source>
</evidence>
<dbReference type="AlphaFoldDB" id="A0A963Z4U2"/>
<dbReference type="EMBL" id="JAESVA010000008">
    <property type="protein sequence ID" value="MCB8882546.1"/>
    <property type="molecule type" value="Genomic_DNA"/>
</dbReference>
<dbReference type="PANTHER" id="PTHR11795">
    <property type="entry name" value="BRANCHED-CHAIN AMINO ACID TRANSPORT SYSTEM PERMEASE PROTEIN LIVH"/>
    <property type="match status" value="1"/>
</dbReference>
<comment type="caution">
    <text evidence="10">The sequence shown here is derived from an EMBL/GenBank/DDBJ whole genome shotgun (WGS) entry which is preliminary data.</text>
</comment>
<dbReference type="GO" id="GO:0006865">
    <property type="term" value="P:amino acid transport"/>
    <property type="evidence" value="ECO:0007669"/>
    <property type="project" value="UniProtKB-KW"/>
</dbReference>
<feature type="transmembrane region" description="Helical" evidence="9">
    <location>
        <begin position="185"/>
        <end position="205"/>
    </location>
</feature>
<dbReference type="CDD" id="cd06582">
    <property type="entry name" value="TM_PBP1_LivH_like"/>
    <property type="match status" value="1"/>
</dbReference>
<feature type="transmembrane region" description="Helical" evidence="9">
    <location>
        <begin position="264"/>
        <end position="289"/>
    </location>
</feature>
<evidence type="ECO:0000256" key="6">
    <source>
        <dbReference type="ARBA" id="ARBA00022989"/>
    </source>
</evidence>
<feature type="transmembrane region" description="Helical" evidence="9">
    <location>
        <begin position="91"/>
        <end position="113"/>
    </location>
</feature>
<keyword evidence="6 9" id="KW-1133">Transmembrane helix</keyword>
<evidence type="ECO:0000256" key="8">
    <source>
        <dbReference type="ARBA" id="ARBA00037998"/>
    </source>
</evidence>
<evidence type="ECO:0000256" key="2">
    <source>
        <dbReference type="ARBA" id="ARBA00022448"/>
    </source>
</evidence>
<reference evidence="10 11" key="1">
    <citation type="journal article" date="2021" name="Microorganisms">
        <title>Acidisoma silvae sp. nov. and Acidisomacellulosilytica sp. nov., Two Acidophilic Bacteria Isolated from Decaying Wood, Hydrolyzing Cellulose and Producing Poly-3-hydroxybutyrate.</title>
        <authorList>
            <person name="Mieszkin S."/>
            <person name="Pouder E."/>
            <person name="Uroz S."/>
            <person name="Simon-Colin C."/>
            <person name="Alain K."/>
        </authorList>
    </citation>
    <scope>NUCLEOTIDE SEQUENCE [LARGE SCALE GENOMIC DNA]</scope>
    <source>
        <strain evidence="10 11">HW T5.17</strain>
    </source>
</reference>
<dbReference type="GO" id="GO:0022857">
    <property type="term" value="F:transmembrane transporter activity"/>
    <property type="evidence" value="ECO:0007669"/>
    <property type="project" value="InterPro"/>
</dbReference>
<keyword evidence="11" id="KW-1185">Reference proteome</keyword>
<proteinExistence type="inferred from homology"/>
<name>A0A963Z4U2_9PROT</name>
<evidence type="ECO:0000256" key="9">
    <source>
        <dbReference type="SAM" id="Phobius"/>
    </source>
</evidence>
<evidence type="ECO:0000256" key="7">
    <source>
        <dbReference type="ARBA" id="ARBA00023136"/>
    </source>
</evidence>
<evidence type="ECO:0000256" key="4">
    <source>
        <dbReference type="ARBA" id="ARBA00022692"/>
    </source>
</evidence>
<accession>A0A963Z4U2</accession>
<evidence type="ECO:0000256" key="3">
    <source>
        <dbReference type="ARBA" id="ARBA00022475"/>
    </source>
</evidence>
<keyword evidence="4 9" id="KW-0812">Transmembrane</keyword>
<feature type="transmembrane region" description="Helical" evidence="9">
    <location>
        <begin position="211"/>
        <end position="230"/>
    </location>
</feature>
<feature type="transmembrane region" description="Helical" evidence="9">
    <location>
        <begin position="34"/>
        <end position="52"/>
    </location>
</feature>
<comment type="similarity">
    <text evidence="8">Belongs to the binding-protein-dependent transport system permease family. LivHM subfamily.</text>
</comment>
<gene>
    <name evidence="10" type="ORF">ACELLULO517_20035</name>
</gene>
<comment type="subcellular location">
    <subcellularLocation>
        <location evidence="1">Cell membrane</location>
        <topology evidence="1">Multi-pass membrane protein</topology>
    </subcellularLocation>
</comment>
<dbReference type="InterPro" id="IPR052157">
    <property type="entry name" value="BCAA_transport_permease"/>
</dbReference>
<dbReference type="Proteomes" id="UP000721844">
    <property type="component" value="Unassembled WGS sequence"/>
</dbReference>
<dbReference type="Pfam" id="PF02653">
    <property type="entry name" value="BPD_transp_2"/>
    <property type="match status" value="1"/>
</dbReference>
<keyword evidence="5" id="KW-0029">Amino-acid transport</keyword>
<dbReference type="PANTHER" id="PTHR11795:SF450">
    <property type="entry name" value="ABC TRANSPORTER PERMEASE PROTEIN"/>
    <property type="match status" value="1"/>
</dbReference>
<dbReference type="RefSeq" id="WP_227309210.1">
    <property type="nucleotide sequence ID" value="NZ_JAESVA010000008.1"/>
</dbReference>
<evidence type="ECO:0000256" key="5">
    <source>
        <dbReference type="ARBA" id="ARBA00022970"/>
    </source>
</evidence>
<evidence type="ECO:0000313" key="10">
    <source>
        <dbReference type="EMBL" id="MCB8882546.1"/>
    </source>
</evidence>
<feature type="transmembrane region" description="Helical" evidence="9">
    <location>
        <begin position="6"/>
        <end position="27"/>
    </location>
</feature>
<feature type="transmembrane region" description="Helical" evidence="9">
    <location>
        <begin position="237"/>
        <end position="257"/>
    </location>
</feature>
<feature type="transmembrane region" description="Helical" evidence="9">
    <location>
        <begin position="133"/>
        <end position="156"/>
    </location>
</feature>
<protein>
    <submittedName>
        <fullName evidence="10">Branched-chain amino acid ABC transporter permease</fullName>
    </submittedName>
</protein>
<keyword evidence="7 9" id="KW-0472">Membrane</keyword>
<dbReference type="InterPro" id="IPR001851">
    <property type="entry name" value="ABC_transp_permease"/>
</dbReference>
<keyword evidence="2" id="KW-0813">Transport</keyword>
<feature type="transmembrane region" description="Helical" evidence="9">
    <location>
        <begin position="58"/>
        <end position="79"/>
    </location>
</feature>
<keyword evidence="3" id="KW-1003">Cell membrane</keyword>
<sequence>MLQFILSGLAIGSVYGLIGMALAISFYVTRVINFAQGQIMMVAIMITATISSAGYSPWIAVILGLLSSCIVAVLSYVIAVKPILAFNRFSFGWLVSTLGFAVMLENAAAYLWGPTSRPFPAILNGYSIHIANAVLTGQQVLAIAVAIVFAAAFELVRKRTLYGKLGVAVATDPDMASAIGGNTTVVAIAAFAISGLFAGVAGILIGPSTFANPYLGSTYGISGFIAMMIGGGTEKPLSAMFGGLLLGVLANGANALIDSQASDWFPFLVLVIILIVTPRGLFSSGGFSFPRLMRRAR</sequence>
<organism evidence="10 11">
    <name type="scientific">Acidisoma cellulosilyticum</name>
    <dbReference type="NCBI Taxonomy" id="2802395"/>
    <lineage>
        <taxon>Bacteria</taxon>
        <taxon>Pseudomonadati</taxon>
        <taxon>Pseudomonadota</taxon>
        <taxon>Alphaproteobacteria</taxon>
        <taxon>Acetobacterales</taxon>
        <taxon>Acidocellaceae</taxon>
        <taxon>Acidisoma</taxon>
    </lineage>
</organism>
<dbReference type="GO" id="GO:0005886">
    <property type="term" value="C:plasma membrane"/>
    <property type="evidence" value="ECO:0007669"/>
    <property type="project" value="UniProtKB-SubCell"/>
</dbReference>